<feature type="transmembrane region" description="Helical" evidence="1">
    <location>
        <begin position="128"/>
        <end position="147"/>
    </location>
</feature>
<feature type="transmembrane region" description="Helical" evidence="1">
    <location>
        <begin position="607"/>
        <end position="630"/>
    </location>
</feature>
<feature type="transmembrane region" description="Helical" evidence="1">
    <location>
        <begin position="636"/>
        <end position="660"/>
    </location>
</feature>
<keyword evidence="1" id="KW-1133">Transmembrane helix</keyword>
<feature type="transmembrane region" description="Helical" evidence="1">
    <location>
        <begin position="719"/>
        <end position="746"/>
    </location>
</feature>
<evidence type="ECO:0000313" key="3">
    <source>
        <dbReference type="Proteomes" id="UP001207582"/>
    </source>
</evidence>
<sequence>MRLTKRTYAPPPGIAWMLGLAAALGAVLLAQAGMAVAQETPFATPTAEETASLFGSDFGDPFTSMFLNQIFGPLFQPAFGESHPTVFSSIIGYFNIIMLVVGGLMFFYNVTVGILQSAHEGQVLGSRWSSLWAPLRVIFAVGLLVPVPNLGGYNLSQAGVAYLVKGATNIASLVWTTSAEMIIDGKIALAAAPARIDQATVKTMFDNAVCAAVANYRFAAAAGPNETPLRVEFGPYDDRGFLERAGLRDDQHRVTMMSQVVGGSDPRYGICGSYASPELPEYIWKVIEAGDTDEVTLAQASSIDALISAFQAAHVDSMETLYSGIYSAVGSQAVMTQIADSSAPLPDFSEGIITAMNSSSAVLSSGMQEVMRIAAGGSTTSGSGSSVRVELTGQGVRDAMRQRIQGTCSGAGANSGSAEAKPTTCYGEGWIGAGSWYMMMARMNNELSSLTEARSVADASSYLPSIGEGGRQIYILSQGEAAGGWGSWGGDKEAALFSSRYQQAFANSTNGLAVMGFSLSTDQLEKLNDTTSPDSFLSYVPGFTWDMFSLVTFWMENTSPSNWGNDPMIGLTAIGKTMISVSGILFGVGVAAGASVTILGTGVTIPAGIATMLVIPTMAMMSAGVTLTFVLPLTPFIFWVMAVSGYFLLIIEAVVAVNLWALAHMRMDGEGISGEAGRQGWLMLLSLLMTPVLMVLGFLVGMILFRVTTALMDVGVNQALAGILGGGPMITFAALVVYTVTAAVVYMMMIERSFSLVAEFPARVLKWMGANAELDVDMKTARMGAAAGAGAGAAIGSGGAKASILSGMKMRGLIDKRRTNVGDSNPNTPA</sequence>
<organism evidence="2 3">
    <name type="scientific">Defluviimonas salinarum</name>
    <dbReference type="NCBI Taxonomy" id="2992147"/>
    <lineage>
        <taxon>Bacteria</taxon>
        <taxon>Pseudomonadati</taxon>
        <taxon>Pseudomonadota</taxon>
        <taxon>Alphaproteobacteria</taxon>
        <taxon>Rhodobacterales</taxon>
        <taxon>Paracoccaceae</taxon>
        <taxon>Albidovulum</taxon>
    </lineage>
</organism>
<keyword evidence="1" id="KW-0812">Transmembrane</keyword>
<name>A0ABT3J4H3_9RHOB</name>
<reference evidence="2 3" key="1">
    <citation type="submission" date="2022-10" db="EMBL/GenBank/DDBJ databases">
        <title>Defluviimonas sp. CAU 1641 isolated from mud.</title>
        <authorList>
            <person name="Kim W."/>
        </authorList>
    </citation>
    <scope>NUCLEOTIDE SEQUENCE [LARGE SCALE GENOMIC DNA]</scope>
    <source>
        <strain evidence="2 3">CAU 1641</strain>
    </source>
</reference>
<accession>A0ABT3J4H3</accession>
<evidence type="ECO:0000256" key="1">
    <source>
        <dbReference type="SAM" id="Phobius"/>
    </source>
</evidence>
<feature type="transmembrane region" description="Helical" evidence="1">
    <location>
        <begin position="575"/>
        <end position="600"/>
    </location>
</feature>
<proteinExistence type="predicted"/>
<dbReference type="RefSeq" id="WP_264772312.1">
    <property type="nucleotide sequence ID" value="NZ_JAPDOG010000011.1"/>
</dbReference>
<keyword evidence="3" id="KW-1185">Reference proteome</keyword>
<feature type="transmembrane region" description="Helical" evidence="1">
    <location>
        <begin position="86"/>
        <end position="108"/>
    </location>
</feature>
<dbReference type="NCBIfam" id="TIGR04346">
    <property type="entry name" value="DotA_TraY"/>
    <property type="match status" value="1"/>
</dbReference>
<dbReference type="EMBL" id="JAPDOG010000011">
    <property type="protein sequence ID" value="MCW3782578.1"/>
    <property type="molecule type" value="Genomic_DNA"/>
</dbReference>
<dbReference type="Proteomes" id="UP001207582">
    <property type="component" value="Unassembled WGS sequence"/>
</dbReference>
<keyword evidence="1" id="KW-0472">Membrane</keyword>
<comment type="caution">
    <text evidence="2">The sequence shown here is derived from an EMBL/GenBank/DDBJ whole genome shotgun (WGS) entry which is preliminary data.</text>
</comment>
<evidence type="ECO:0000313" key="2">
    <source>
        <dbReference type="EMBL" id="MCW3782578.1"/>
    </source>
</evidence>
<dbReference type="InterPro" id="IPR027628">
    <property type="entry name" value="DotA_TraY"/>
</dbReference>
<feature type="transmembrane region" description="Helical" evidence="1">
    <location>
        <begin position="681"/>
        <end position="707"/>
    </location>
</feature>
<gene>
    <name evidence="2" type="ORF">OM960_13380</name>
</gene>
<protein>
    <submittedName>
        <fullName evidence="2">DotA/TraY family protein</fullName>
    </submittedName>
</protein>